<reference evidence="1 2" key="1">
    <citation type="submission" date="2009-01" db="EMBL/GenBank/DDBJ databases">
        <authorList>
            <person name="Fulton L."/>
            <person name="Clifton S."/>
            <person name="Chinwalla A.T."/>
            <person name="Mitreva M."/>
            <person name="Sodergren E."/>
            <person name="Weinstock G."/>
            <person name="Clifton S."/>
            <person name="Dooling D.J."/>
            <person name="Fulton B."/>
            <person name="Minx P."/>
            <person name="Pepin K.H."/>
            <person name="Johnson M."/>
            <person name="Bhonagiri V."/>
            <person name="Nash W.E."/>
            <person name="Mardis E.R."/>
            <person name="Wilson R.K."/>
        </authorList>
    </citation>
    <scope>NUCLEOTIDE SEQUENCE [LARGE SCALE GENOMIC DNA]</scope>
    <source>
        <strain evidence="1 2">ATCC 23834</strain>
    </source>
</reference>
<dbReference type="EMBL" id="ACEA01000012">
    <property type="protein sequence ID" value="EEG24723.1"/>
    <property type="molecule type" value="Genomic_DNA"/>
</dbReference>
<organism evidence="1 2">
    <name type="scientific">Eikenella corrodens ATCC 23834</name>
    <dbReference type="NCBI Taxonomy" id="546274"/>
    <lineage>
        <taxon>Bacteria</taxon>
        <taxon>Pseudomonadati</taxon>
        <taxon>Pseudomonadota</taxon>
        <taxon>Betaproteobacteria</taxon>
        <taxon>Neisseriales</taxon>
        <taxon>Neisseriaceae</taxon>
        <taxon>Eikenella</taxon>
    </lineage>
</organism>
<sequence>MEWAPQSAEAGCNRGIGGVSGSLYPAKNHFMQHQFASFAKYASAVYLIRQQGTYYANLGKH</sequence>
<evidence type="ECO:0000313" key="1">
    <source>
        <dbReference type="EMBL" id="EEG24723.1"/>
    </source>
</evidence>
<accession>C0DT18</accession>
<evidence type="ECO:0000313" key="2">
    <source>
        <dbReference type="Proteomes" id="UP000005837"/>
    </source>
</evidence>
<protein>
    <submittedName>
        <fullName evidence="1">Uncharacterized protein</fullName>
    </submittedName>
</protein>
<dbReference type="HOGENOM" id="CLU_2915147_0_0_4"/>
<gene>
    <name evidence="1" type="ORF">EIKCOROL_00492</name>
</gene>
<comment type="caution">
    <text evidence="1">The sequence shown here is derived from an EMBL/GenBank/DDBJ whole genome shotgun (WGS) entry which is preliminary data.</text>
</comment>
<name>C0DT18_EIKCO</name>
<proteinExistence type="predicted"/>
<dbReference type="AlphaFoldDB" id="C0DT18"/>
<dbReference type="Proteomes" id="UP000005837">
    <property type="component" value="Unassembled WGS sequence"/>
</dbReference>